<proteinExistence type="predicted"/>
<sequence>MADAVDPQTYARMREIAEELWPIAERMQGAWAVEIGAAGVVVMMSPVKRHEAIATRIVRQINAQLVTTHPGQDVVAQSGAEVEHPVVGRMRRPDAVVVPLAVLDEPGATVDPADLLAVVEVVSESNPDNDYVEKAADYPAMGIPLYLLVDPRKGLVYTYADPAPGSNGPHYTTVLPYVFGDRVPFGPWNIDTTDFKRYADA</sequence>
<dbReference type="CDD" id="cd06260">
    <property type="entry name" value="DUF820-like"/>
    <property type="match status" value="1"/>
</dbReference>
<comment type="caution">
    <text evidence="2">The sequence shown here is derived from an EMBL/GenBank/DDBJ whole genome shotgun (WGS) entry which is preliminary data.</text>
</comment>
<evidence type="ECO:0000313" key="3">
    <source>
        <dbReference type="Proteomes" id="UP001500063"/>
    </source>
</evidence>
<accession>A0ABP3G6Q9</accession>
<gene>
    <name evidence="2" type="ORF">GCM10010319_10620</name>
</gene>
<dbReference type="InterPro" id="IPR011335">
    <property type="entry name" value="Restrct_endonuc-II-like"/>
</dbReference>
<dbReference type="Proteomes" id="UP001500063">
    <property type="component" value="Unassembled WGS sequence"/>
</dbReference>
<dbReference type="Gene3D" id="3.90.1570.10">
    <property type="entry name" value="tt1808, chain A"/>
    <property type="match status" value="1"/>
</dbReference>
<evidence type="ECO:0000259" key="1">
    <source>
        <dbReference type="Pfam" id="PF05685"/>
    </source>
</evidence>
<dbReference type="InterPro" id="IPR008538">
    <property type="entry name" value="Uma2"/>
</dbReference>
<organism evidence="2 3">
    <name type="scientific">Streptomyces blastmyceticus</name>
    <dbReference type="NCBI Taxonomy" id="68180"/>
    <lineage>
        <taxon>Bacteria</taxon>
        <taxon>Bacillati</taxon>
        <taxon>Actinomycetota</taxon>
        <taxon>Actinomycetes</taxon>
        <taxon>Kitasatosporales</taxon>
        <taxon>Streptomycetaceae</taxon>
        <taxon>Streptomyces</taxon>
    </lineage>
</organism>
<reference evidence="3" key="1">
    <citation type="journal article" date="2019" name="Int. J. Syst. Evol. Microbiol.">
        <title>The Global Catalogue of Microorganisms (GCM) 10K type strain sequencing project: providing services to taxonomists for standard genome sequencing and annotation.</title>
        <authorList>
            <consortium name="The Broad Institute Genomics Platform"/>
            <consortium name="The Broad Institute Genome Sequencing Center for Infectious Disease"/>
            <person name="Wu L."/>
            <person name="Ma J."/>
        </authorList>
    </citation>
    <scope>NUCLEOTIDE SEQUENCE [LARGE SCALE GENOMIC DNA]</scope>
    <source>
        <strain evidence="3">JCM 4565</strain>
    </source>
</reference>
<dbReference type="PANTHER" id="PTHR35400:SF3">
    <property type="entry name" value="SLL1072 PROTEIN"/>
    <property type="match status" value="1"/>
</dbReference>
<dbReference type="RefSeq" id="WP_344116492.1">
    <property type="nucleotide sequence ID" value="NZ_BAAABW010000004.1"/>
</dbReference>
<protein>
    <recommendedName>
        <fullName evidence="1">Putative restriction endonuclease domain-containing protein</fullName>
    </recommendedName>
</protein>
<name>A0ABP3G6Q9_9ACTN</name>
<dbReference type="InterPro" id="IPR012296">
    <property type="entry name" value="Nuclease_put_TT1808"/>
</dbReference>
<dbReference type="PANTHER" id="PTHR35400">
    <property type="entry name" value="SLR1083 PROTEIN"/>
    <property type="match status" value="1"/>
</dbReference>
<dbReference type="EMBL" id="BAAABW010000004">
    <property type="protein sequence ID" value="GAA0336454.1"/>
    <property type="molecule type" value="Genomic_DNA"/>
</dbReference>
<dbReference type="Pfam" id="PF05685">
    <property type="entry name" value="Uma2"/>
    <property type="match status" value="1"/>
</dbReference>
<evidence type="ECO:0000313" key="2">
    <source>
        <dbReference type="EMBL" id="GAA0336454.1"/>
    </source>
</evidence>
<feature type="domain" description="Putative restriction endonuclease" evidence="1">
    <location>
        <begin position="29"/>
        <end position="164"/>
    </location>
</feature>
<keyword evidence="3" id="KW-1185">Reference proteome</keyword>
<dbReference type="SUPFAM" id="SSF52980">
    <property type="entry name" value="Restriction endonuclease-like"/>
    <property type="match status" value="1"/>
</dbReference>